<keyword evidence="11" id="KW-1185">Reference proteome</keyword>
<feature type="domain" description="Cadherin-like beta-sandwich-like" evidence="9">
    <location>
        <begin position="1507"/>
        <end position="1584"/>
    </location>
</feature>
<evidence type="ECO:0000259" key="8">
    <source>
        <dbReference type="Pfam" id="PF08244"/>
    </source>
</evidence>
<dbReference type="PROSITE" id="PS00609">
    <property type="entry name" value="GLYCOSYL_HYDROL_F32"/>
    <property type="match status" value="1"/>
</dbReference>
<feature type="domain" description="Cadherin-like beta-sandwich-like" evidence="9">
    <location>
        <begin position="726"/>
        <end position="813"/>
    </location>
</feature>
<dbReference type="InterPro" id="IPR013148">
    <property type="entry name" value="Glyco_hydro_32_N"/>
</dbReference>
<dbReference type="GO" id="GO:0005987">
    <property type="term" value="P:sucrose catabolic process"/>
    <property type="evidence" value="ECO:0007669"/>
    <property type="project" value="TreeGrafter"/>
</dbReference>
<evidence type="ECO:0000259" key="7">
    <source>
        <dbReference type="Pfam" id="PF00251"/>
    </source>
</evidence>
<evidence type="ECO:0000256" key="5">
    <source>
        <dbReference type="SAM" id="Phobius"/>
    </source>
</evidence>
<dbReference type="InterPro" id="IPR025883">
    <property type="entry name" value="Cadherin-like_domain"/>
</dbReference>
<comment type="caution">
    <text evidence="10">The sequence shown here is derived from an EMBL/GenBank/DDBJ whole genome shotgun (WGS) entry which is preliminary data.</text>
</comment>
<evidence type="ECO:0000256" key="3">
    <source>
        <dbReference type="ARBA" id="ARBA00023295"/>
    </source>
</evidence>
<evidence type="ECO:0000256" key="4">
    <source>
        <dbReference type="SAM" id="MobiDB-lite"/>
    </source>
</evidence>
<dbReference type="Gene3D" id="2.115.10.20">
    <property type="entry name" value="Glycosyl hydrolase domain, family 43"/>
    <property type="match status" value="1"/>
</dbReference>
<evidence type="ECO:0000259" key="9">
    <source>
        <dbReference type="Pfam" id="PF12733"/>
    </source>
</evidence>
<keyword evidence="2" id="KW-0378">Hydrolase</keyword>
<feature type="domain" description="Cadherin-like beta-sandwich-like" evidence="9">
    <location>
        <begin position="1399"/>
        <end position="1484"/>
    </location>
</feature>
<evidence type="ECO:0000256" key="2">
    <source>
        <dbReference type="ARBA" id="ARBA00022801"/>
    </source>
</evidence>
<feature type="signal peptide" evidence="6">
    <location>
        <begin position="1"/>
        <end position="34"/>
    </location>
</feature>
<dbReference type="Pfam" id="PF00251">
    <property type="entry name" value="Glyco_hydro_32N"/>
    <property type="match status" value="1"/>
</dbReference>
<organism evidence="10 11">
    <name type="scientific">Zongyangia hominis</name>
    <dbReference type="NCBI Taxonomy" id="2763677"/>
    <lineage>
        <taxon>Bacteria</taxon>
        <taxon>Bacillati</taxon>
        <taxon>Bacillota</taxon>
        <taxon>Clostridia</taxon>
        <taxon>Eubacteriales</taxon>
        <taxon>Oscillospiraceae</taxon>
        <taxon>Zongyangia</taxon>
    </lineage>
</organism>
<gene>
    <name evidence="10" type="ORF">H8709_10145</name>
</gene>
<dbReference type="RefSeq" id="WP_262398278.1">
    <property type="nucleotide sequence ID" value="NZ_JACRTC010000008.1"/>
</dbReference>
<feature type="region of interest" description="Disordered" evidence="4">
    <location>
        <begin position="1589"/>
        <end position="1628"/>
    </location>
</feature>
<dbReference type="Pfam" id="PF08244">
    <property type="entry name" value="Glyco_hydro_32C"/>
    <property type="match status" value="1"/>
</dbReference>
<evidence type="ECO:0000256" key="6">
    <source>
        <dbReference type="SAM" id="SignalP"/>
    </source>
</evidence>
<dbReference type="PANTHER" id="PTHR42800">
    <property type="entry name" value="EXOINULINASE INUD (AFU_ORTHOLOGUE AFUA_5G00480)"/>
    <property type="match status" value="1"/>
</dbReference>
<dbReference type="Proteomes" id="UP000660861">
    <property type="component" value="Unassembled WGS sequence"/>
</dbReference>
<dbReference type="SMART" id="SM00640">
    <property type="entry name" value="Glyco_32"/>
    <property type="match status" value="1"/>
</dbReference>
<dbReference type="GO" id="GO:0004575">
    <property type="term" value="F:sucrose alpha-glucosidase activity"/>
    <property type="evidence" value="ECO:0007669"/>
    <property type="project" value="TreeGrafter"/>
</dbReference>
<reference evidence="10" key="1">
    <citation type="submission" date="2020-08" db="EMBL/GenBank/DDBJ databases">
        <title>Genome public.</title>
        <authorList>
            <person name="Liu C."/>
            <person name="Sun Q."/>
        </authorList>
    </citation>
    <scope>NUCLEOTIDE SEQUENCE</scope>
    <source>
        <strain evidence="10">NSJ-54</strain>
    </source>
</reference>
<keyword evidence="5" id="KW-0812">Transmembrane</keyword>
<dbReference type="Gene3D" id="2.60.120.560">
    <property type="entry name" value="Exo-inulinase, domain 1"/>
    <property type="match status" value="5"/>
</dbReference>
<dbReference type="InterPro" id="IPR013320">
    <property type="entry name" value="ConA-like_dom_sf"/>
</dbReference>
<evidence type="ECO:0000313" key="11">
    <source>
        <dbReference type="Proteomes" id="UP000660861"/>
    </source>
</evidence>
<keyword evidence="5" id="KW-0472">Membrane</keyword>
<dbReference type="CDD" id="cd18622">
    <property type="entry name" value="GH32_Inu-like"/>
    <property type="match status" value="1"/>
</dbReference>
<dbReference type="SUPFAM" id="SSF49899">
    <property type="entry name" value="Concanavalin A-like lectins/glucanases"/>
    <property type="match status" value="1"/>
</dbReference>
<keyword evidence="5" id="KW-1133">Transmembrane helix</keyword>
<feature type="chain" id="PRO_5037295712" evidence="6">
    <location>
        <begin position="35"/>
        <end position="1655"/>
    </location>
</feature>
<dbReference type="InterPro" id="IPR018053">
    <property type="entry name" value="Glyco_hydro_32_AS"/>
</dbReference>
<keyword evidence="6" id="KW-0732">Signal</keyword>
<evidence type="ECO:0000256" key="1">
    <source>
        <dbReference type="ARBA" id="ARBA00009902"/>
    </source>
</evidence>
<comment type="similarity">
    <text evidence="1">Belongs to the glycosyl hydrolase 32 family.</text>
</comment>
<accession>A0A926I7J7</accession>
<protein>
    <submittedName>
        <fullName evidence="10">Cadherin-like beta sandwich domain-containing protein</fullName>
    </submittedName>
</protein>
<dbReference type="GO" id="GO:0005737">
    <property type="term" value="C:cytoplasm"/>
    <property type="evidence" value="ECO:0007669"/>
    <property type="project" value="TreeGrafter"/>
</dbReference>
<feature type="domain" description="Glycosyl hydrolase family 32 N-terminal" evidence="7">
    <location>
        <begin position="832"/>
        <end position="1135"/>
    </location>
</feature>
<feature type="transmembrane region" description="Helical" evidence="5">
    <location>
        <begin position="1631"/>
        <end position="1649"/>
    </location>
</feature>
<proteinExistence type="inferred from homology"/>
<dbReference type="PANTHER" id="PTHR42800:SF3">
    <property type="entry name" value="GLYCOSYL HYDROLASE FAMILY 32 N-TERMINAL DOMAIN-CONTAINING PROTEIN"/>
    <property type="match status" value="1"/>
</dbReference>
<dbReference type="InterPro" id="IPR023296">
    <property type="entry name" value="Glyco_hydro_beta-prop_sf"/>
</dbReference>
<name>A0A926I7J7_9FIRM</name>
<dbReference type="SUPFAM" id="SSF75005">
    <property type="entry name" value="Arabinanase/levansucrase/invertase"/>
    <property type="match status" value="1"/>
</dbReference>
<evidence type="ECO:0000313" key="10">
    <source>
        <dbReference type="EMBL" id="MBC8571184.1"/>
    </source>
</evidence>
<feature type="domain" description="Cadherin-like beta-sandwich-like" evidence="9">
    <location>
        <begin position="1305"/>
        <end position="1390"/>
    </location>
</feature>
<dbReference type="InterPro" id="IPR013189">
    <property type="entry name" value="Glyco_hydro_32_C"/>
</dbReference>
<sequence length="1655" mass="177152">MSSTYHHRLRRRLCSCFLALSLILSLLTGVTAAAADVLPLSGWTSPHQSFTAGDDGKVTLQSTGDNNFVVSDKTVTAFTMEADMTVGAQCDAAGFLFAVKNKDNPGSSWGALHLHAATARVFHVPNLDKLDKAAPIDASLRQNKLHVKLTMDASGNLKVYLGESDEPALTASYPDYEGGYLGLCSWKGDVVFENVTVEEASHVGFVSNVSGWNASSGDWSMTDAGYRANNSTLGNNYAYSSEVIPTGKNFVLEGNLHIEVPEGGGGAGIAIVPNPADPNETWYCANIDKMWGNTSRLFKNHWPGGDFWSIGRGLTAEETAAKDYRLRIEYTDGVFHYLLNGALVDSYAGDAFSGGTVALMTFNSDTTFQNITISYSDPSVPSNALTGWSGGSFEGGEGADPVSMKNTGGNNFVMSSTSAKYFTMEADMTLDPGCEAAGFLFGVPNRGNPGADWCALQINNYHANGKARVFNVPGLDKLNKDAVLEPGTRDKPIHLKLTVSPGNIIRVYVGDAADPVVETTYDDYAGGYLGLCSYNGAATFQNITYVESEEPVFNTNLTGFVENDKWALTNKGYRGNNAEAGNVFSFSDVVTPAGKSFILEGNMHIENEKGGGGIIIAPNPQNPYETWTCANVDKFGGNSTRLFKNNGKDVWSINGSLTSAQIAAKDYHLRIECIDGTFSYYLDGVLIGTQSDPDFNGGTIGVMTYHGDVTFDELYYYLAEDVPQLISLEVAGATLNEDFAPTATAYTADVENSVDSVRVKASVKDRFALQINGAAAQSGVESAEIPLRVGKNVVKVTVSDPQTKLSLNVELSVLRAVDEETIYTGDYRPQFHFTPQTMWMNDPNGMVYNAATGEYHLYYQYNPESLNWGTPHWGHAVSKDLLHWTDYGIVLSGNICSGGGVVDTKNSSGLFDASVPPESRFVYFYNGLRVAYSTDGGYTLQKVDTPAVTPGCFDPKVLWYADDTMENGGIWLAITGGQGSTCKLYTSTDLLHWTFNSETLDKDGQTMETECPDLYPLPLDGDEGNVKWVINAGGVFYVVGDLTKDGFGKLHYRALTDELIYNGDSRGASATVTGQNYATTTYYNDALGRRLSMSWLVDGSAAALGAEKCWNGAQTLPLRTELKTVNGQMSLISYPVAEVNTLRSDVLYETEDTAVTPDSPNLLDGVKGIYYDIEAVLTPAGADEFGFVLRKGGDQQTVVKYSVSEQKLIVDKSKGGKATSGICPMAMTPMADGKVKMRILVDTSVIEAFGNDGEAAVSTLFFPDASSDGMEFYVKGGDVTVDSLHIYAMTSAWKEPSPQPVPTTLTDLTLSSALLTPNFSADVTEYTATVANSVDSIKVMSTYTGDTAVTVNGVEVASGEYSTGISLSIGENTITVIAGEKTYTIKVTREKPAPVPTVLTDLTLSSALLTPNFSAGVAEYTATVANSVDSIKVLPTYTGDTAVTVNGTEVASGAYSTDISLSVGENTITVVAGEKTYTIKVTREDKEPPVTETPFLDGLELSQGVLQPNFNKDVNAYTASVGNAIDSIQVKPFYSGEMAVTVNGKAVESGVFSEAIALDVGENTIQVKLVMGEKENIYTIVVTRAKPADTTKPTTTKPSIPGGHSSDWKWPEGTAKPGTGKENPQSGDASALPIALLLMAGAAGTAVFLSRKRKK</sequence>
<dbReference type="EMBL" id="JACRTC010000008">
    <property type="protein sequence ID" value="MBC8571184.1"/>
    <property type="molecule type" value="Genomic_DNA"/>
</dbReference>
<dbReference type="InterPro" id="IPR001362">
    <property type="entry name" value="Glyco_hydro_32"/>
</dbReference>
<feature type="compositionally biased region" description="Low complexity" evidence="4">
    <location>
        <begin position="1589"/>
        <end position="1598"/>
    </location>
</feature>
<feature type="domain" description="Glycosyl hydrolase family 32 C-terminal" evidence="8">
    <location>
        <begin position="1139"/>
        <end position="1287"/>
    </location>
</feature>
<dbReference type="Pfam" id="PF12733">
    <property type="entry name" value="Cadherin-like"/>
    <property type="match status" value="4"/>
</dbReference>
<keyword evidence="3" id="KW-0326">Glycosidase</keyword>